<gene>
    <name evidence="1" type="ORF">EG327_001603</name>
</gene>
<dbReference type="AlphaFoldDB" id="A0A8H3VKY4"/>
<proteinExistence type="predicted"/>
<name>A0A8H3VKY4_VENIN</name>
<dbReference type="Proteomes" id="UP000490939">
    <property type="component" value="Unassembled WGS sequence"/>
</dbReference>
<keyword evidence="2" id="KW-1185">Reference proteome</keyword>
<evidence type="ECO:0000313" key="1">
    <source>
        <dbReference type="EMBL" id="KAE9990271.1"/>
    </source>
</evidence>
<evidence type="ECO:0000313" key="2">
    <source>
        <dbReference type="Proteomes" id="UP000490939"/>
    </source>
</evidence>
<organism evidence="1 2">
    <name type="scientific">Venturia inaequalis</name>
    <name type="common">Apple scab fungus</name>
    <dbReference type="NCBI Taxonomy" id="5025"/>
    <lineage>
        <taxon>Eukaryota</taxon>
        <taxon>Fungi</taxon>
        <taxon>Dikarya</taxon>
        <taxon>Ascomycota</taxon>
        <taxon>Pezizomycotina</taxon>
        <taxon>Dothideomycetes</taxon>
        <taxon>Pleosporomycetidae</taxon>
        <taxon>Venturiales</taxon>
        <taxon>Venturiaceae</taxon>
        <taxon>Venturia</taxon>
    </lineage>
</organism>
<dbReference type="EMBL" id="WNWR01000144">
    <property type="protein sequence ID" value="KAE9990271.1"/>
    <property type="molecule type" value="Genomic_DNA"/>
</dbReference>
<accession>A0A8H3VKY4</accession>
<sequence length="134" mass="15188">MNETGSNYPLHMPGTVGTMSLIELIAENEYLEKQIIRNLKFLSRYTYGATSPAEANYHILTMRQGRERDWVVQVSTIEKYDPTLRAKVGATFNIQNLNTALKSLHEQSAEKLKGVGEVEDRVSAAIHECRQQYA</sequence>
<protein>
    <submittedName>
        <fullName evidence="1">Uncharacterized protein</fullName>
    </submittedName>
</protein>
<comment type="caution">
    <text evidence="1">The sequence shown here is derived from an EMBL/GenBank/DDBJ whole genome shotgun (WGS) entry which is preliminary data.</text>
</comment>
<reference evidence="1 2" key="1">
    <citation type="submission" date="2019-07" db="EMBL/GenBank/DDBJ databases">
        <title>Venturia inaequalis Genome Resource.</title>
        <authorList>
            <person name="Lichtner F.J."/>
        </authorList>
    </citation>
    <scope>NUCLEOTIDE SEQUENCE [LARGE SCALE GENOMIC DNA]</scope>
    <source>
        <strain evidence="1 2">DMI_063113</strain>
    </source>
</reference>